<keyword evidence="2" id="KW-0520">NAD</keyword>
<dbReference type="RefSeq" id="WP_096282436.1">
    <property type="nucleotide sequence ID" value="NZ_CBCSBM010000002.1"/>
</dbReference>
<dbReference type="Pfam" id="PF02826">
    <property type="entry name" value="2-Hacid_dh_C"/>
    <property type="match status" value="1"/>
</dbReference>
<dbReference type="SUPFAM" id="SSF52283">
    <property type="entry name" value="Formate/glycerate dehydrogenase catalytic domain-like"/>
    <property type="match status" value="1"/>
</dbReference>
<dbReference type="PANTHER" id="PTHR10996">
    <property type="entry name" value="2-HYDROXYACID DEHYDROGENASE-RELATED"/>
    <property type="match status" value="1"/>
</dbReference>
<dbReference type="EMBL" id="RRZD01000005">
    <property type="protein sequence ID" value="MBE0399783.1"/>
    <property type="molecule type" value="Genomic_DNA"/>
</dbReference>
<dbReference type="PANTHER" id="PTHR10996:SF178">
    <property type="entry name" value="2-HYDROXYACID DEHYDROGENASE YGL185C-RELATED"/>
    <property type="match status" value="1"/>
</dbReference>
<dbReference type="InterPro" id="IPR006140">
    <property type="entry name" value="D-isomer_DH_NAD-bd"/>
</dbReference>
<dbReference type="InterPro" id="IPR036291">
    <property type="entry name" value="NAD(P)-bd_dom_sf"/>
</dbReference>
<reference evidence="6 7" key="1">
    <citation type="submission" date="2020-07" db="EMBL/GenBank/DDBJ databases">
        <title>Halophilic bacteria isolated from french cheeses.</title>
        <authorList>
            <person name="Kothe C.I."/>
            <person name="Farah-Kraiem B."/>
            <person name="Renault P."/>
            <person name="Dridi B."/>
        </authorList>
    </citation>
    <scope>NUCLEOTIDE SEQUENCE [LARGE SCALE GENOMIC DNA]</scope>
    <source>
        <strain evidence="6 7">FME1</strain>
    </source>
</reference>
<name>A0ABR9EZY2_9GAMM</name>
<organism evidence="6 7">
    <name type="scientific">Halomonas casei</name>
    <dbReference type="NCBI Taxonomy" id="2742613"/>
    <lineage>
        <taxon>Bacteria</taxon>
        <taxon>Pseudomonadati</taxon>
        <taxon>Pseudomonadota</taxon>
        <taxon>Gammaproteobacteria</taxon>
        <taxon>Oceanospirillales</taxon>
        <taxon>Halomonadaceae</taxon>
        <taxon>Halomonas</taxon>
    </lineage>
</organism>
<sequence length="315" mass="34168">MPRSNIILVGAYSPQQRERLETRFTTCSVDTPQQLMRLASDERKACAAVACHGHSPFGAAEMDALPSLRLIANFGVGYDDIDIDAATSRGITVTNTPNVLNDDVADLAVGMYLALKRRLIAGDRWVRSGDWARIGSFPLNAHTSGLRVGILGMGRIGKEIADRMVAFKTTVHYQSRQAKQVPSDWVYHADAIDLARSVDVLFVTIVGGDETRHFVSAEVLSALPSDAVVINVSRGTVIDEDALIQRLQGGFLAGAALDVFATEPHVDPRLCDQENVLLQPHQGSGTINTRESMGDLQYANILAFTEGNELITPVN</sequence>
<evidence type="ECO:0000259" key="4">
    <source>
        <dbReference type="Pfam" id="PF00389"/>
    </source>
</evidence>
<keyword evidence="7" id="KW-1185">Reference proteome</keyword>
<evidence type="ECO:0000313" key="6">
    <source>
        <dbReference type="EMBL" id="MBE0399783.1"/>
    </source>
</evidence>
<accession>A0ABR9EZY2</accession>
<dbReference type="Pfam" id="PF00389">
    <property type="entry name" value="2-Hacid_dh"/>
    <property type="match status" value="1"/>
</dbReference>
<feature type="domain" description="D-isomer specific 2-hydroxyacid dehydrogenase NAD-binding" evidence="5">
    <location>
        <begin position="109"/>
        <end position="283"/>
    </location>
</feature>
<protein>
    <submittedName>
        <fullName evidence="6">2-hydroxyacid dehydrogenase</fullName>
    </submittedName>
</protein>
<dbReference type="Gene3D" id="3.40.50.720">
    <property type="entry name" value="NAD(P)-binding Rossmann-like Domain"/>
    <property type="match status" value="2"/>
</dbReference>
<dbReference type="CDD" id="cd12156">
    <property type="entry name" value="HPPR"/>
    <property type="match status" value="1"/>
</dbReference>
<comment type="caution">
    <text evidence="6">The sequence shown here is derived from an EMBL/GenBank/DDBJ whole genome shotgun (WGS) entry which is preliminary data.</text>
</comment>
<comment type="similarity">
    <text evidence="3">Belongs to the D-isomer specific 2-hydroxyacid dehydrogenase family.</text>
</comment>
<dbReference type="InterPro" id="IPR006139">
    <property type="entry name" value="D-isomer_2_OHA_DH_cat_dom"/>
</dbReference>
<evidence type="ECO:0000256" key="3">
    <source>
        <dbReference type="RuleBase" id="RU003719"/>
    </source>
</evidence>
<proteinExistence type="inferred from homology"/>
<dbReference type="InterPro" id="IPR029753">
    <property type="entry name" value="D-isomer_DH_CS"/>
</dbReference>
<dbReference type="SUPFAM" id="SSF51735">
    <property type="entry name" value="NAD(P)-binding Rossmann-fold domains"/>
    <property type="match status" value="1"/>
</dbReference>
<keyword evidence="1 3" id="KW-0560">Oxidoreductase</keyword>
<dbReference type="Proteomes" id="UP001645039">
    <property type="component" value="Unassembled WGS sequence"/>
</dbReference>
<dbReference type="InterPro" id="IPR050223">
    <property type="entry name" value="D-isomer_2-hydroxyacid_DH"/>
</dbReference>
<evidence type="ECO:0000313" key="7">
    <source>
        <dbReference type="Proteomes" id="UP001645039"/>
    </source>
</evidence>
<dbReference type="PROSITE" id="PS00671">
    <property type="entry name" value="D_2_HYDROXYACID_DH_3"/>
    <property type="match status" value="1"/>
</dbReference>
<feature type="domain" description="D-isomer specific 2-hydroxyacid dehydrogenase catalytic" evidence="4">
    <location>
        <begin position="9"/>
        <end position="315"/>
    </location>
</feature>
<evidence type="ECO:0000256" key="2">
    <source>
        <dbReference type="ARBA" id="ARBA00023027"/>
    </source>
</evidence>
<evidence type="ECO:0000259" key="5">
    <source>
        <dbReference type="Pfam" id="PF02826"/>
    </source>
</evidence>
<evidence type="ECO:0000256" key="1">
    <source>
        <dbReference type="ARBA" id="ARBA00023002"/>
    </source>
</evidence>
<gene>
    <name evidence="6" type="ORF">EI168_06610</name>
</gene>